<keyword evidence="5 10" id="KW-0175">Coiled coil</keyword>
<evidence type="ECO:0000256" key="6">
    <source>
        <dbReference type="ARBA" id="ARBA00023175"/>
    </source>
</evidence>
<feature type="domain" description="Kinesin motor" evidence="12">
    <location>
        <begin position="192"/>
        <end position="522"/>
    </location>
</feature>
<keyword evidence="6 8" id="KW-0505">Motor protein</keyword>
<evidence type="ECO:0000256" key="2">
    <source>
        <dbReference type="ARBA" id="ARBA00022701"/>
    </source>
</evidence>
<comment type="caution">
    <text evidence="13">The sequence shown here is derived from an EMBL/GenBank/DDBJ whole genome shotgun (WGS) entry which is preliminary data.</text>
</comment>
<dbReference type="GO" id="GO:0003777">
    <property type="term" value="F:microtubule motor activity"/>
    <property type="evidence" value="ECO:0007669"/>
    <property type="project" value="InterPro"/>
</dbReference>
<protein>
    <recommendedName>
        <fullName evidence="9">Kinesin-like protein</fullName>
    </recommendedName>
</protein>
<evidence type="ECO:0000256" key="10">
    <source>
        <dbReference type="SAM" id="Coils"/>
    </source>
</evidence>
<evidence type="ECO:0000256" key="4">
    <source>
        <dbReference type="ARBA" id="ARBA00022840"/>
    </source>
</evidence>
<dbReference type="AlphaFoldDB" id="A0A9D4ZHU2"/>
<dbReference type="InterPro" id="IPR001752">
    <property type="entry name" value="Kinesin_motor_dom"/>
</dbReference>
<evidence type="ECO:0000256" key="8">
    <source>
        <dbReference type="PROSITE-ProRule" id="PRU00283"/>
    </source>
</evidence>
<dbReference type="Proteomes" id="UP000886520">
    <property type="component" value="Chromosome 8"/>
</dbReference>
<dbReference type="GO" id="GO:0005874">
    <property type="term" value="C:microtubule"/>
    <property type="evidence" value="ECO:0007669"/>
    <property type="project" value="UniProtKB-KW"/>
</dbReference>
<keyword evidence="14" id="KW-1185">Reference proteome</keyword>
<evidence type="ECO:0000313" key="13">
    <source>
        <dbReference type="EMBL" id="KAI5075999.1"/>
    </source>
</evidence>
<dbReference type="PROSITE" id="PS50067">
    <property type="entry name" value="KINESIN_MOTOR_2"/>
    <property type="match status" value="1"/>
</dbReference>
<gene>
    <name evidence="13" type="ORF">GOP47_0008064</name>
</gene>
<dbReference type="InterPro" id="IPR027417">
    <property type="entry name" value="P-loop_NTPase"/>
</dbReference>
<evidence type="ECO:0000256" key="7">
    <source>
        <dbReference type="ARBA" id="ARBA00060769"/>
    </source>
</evidence>
<dbReference type="OrthoDB" id="3176171at2759"/>
<dbReference type="PROSITE" id="PS00411">
    <property type="entry name" value="KINESIN_MOTOR_1"/>
    <property type="match status" value="1"/>
</dbReference>
<reference evidence="13" key="1">
    <citation type="submission" date="2021-01" db="EMBL/GenBank/DDBJ databases">
        <title>Adiantum capillus-veneris genome.</title>
        <authorList>
            <person name="Fang Y."/>
            <person name="Liao Q."/>
        </authorList>
    </citation>
    <scope>NUCLEOTIDE SEQUENCE</scope>
    <source>
        <strain evidence="13">H3</strain>
        <tissue evidence="13">Leaf</tissue>
    </source>
</reference>
<evidence type="ECO:0000313" key="14">
    <source>
        <dbReference type="Proteomes" id="UP000886520"/>
    </source>
</evidence>
<sequence length="707" mass="78258">MPIRSRSKSIGYNARNDLVEMDLDSSSMESCDTLSSASHLGNLRSMSRGKLLKPSTKQPTKTVQNETSCMHPLPLGMRGGSHDSIELLSTRNSSLQRRQTLAAIPRLSTHIEEDEANKDTPFSREFLPPDEGKLIHSPQIVGGLQYKTSPSYRKLYKPRNSIDNANISGFRASKKLVLETMQEDAIEGHADRIKVYVRLRPMSSKEKAVGARCCVREANRREVYLTEAASESDYLRLKRLKGRYFAFDGAFPGDTSQEEIYRCSTARLVEGVLEGQNSSVFCYGATGAGKTFTMLGTPHDPGVMVLAMKDLFAKLKQRSTEQKLSVSLSYLEVYNETVRDLLSPGRALVVREDVKQGVVVAGITQYKAFSEYEVMALLQEGNLNRTTEPTRLNETSSRSHAILQVIVEYSTYVDSHLVTRIGKLSLIDLAGSERAIATDQRTLRSLEGANINRSLLALSSCISALVEGKKHIPFRNSKLTQLLKDSLGGACQTAMIANVSPSNLSFGETQNTLYWADRAKEIRTKGPLVNEEQIPGPGQDQLQLVLELQKENQQLRMQVAQLQQKVLSLESKTVAAVPAAVYDGSLAVIRSPSAALVGRSVLKENKVDSDVQPPQIKCGNTPLRTPLTLSSIKRKVLMRSPVAPCPNPALSFHSISRDHFCRKRTFWDITNSPYAKSTSRNIRSNTQVQTPSMLLQPGFLRGRPSPN</sequence>
<dbReference type="PRINTS" id="PR00380">
    <property type="entry name" value="KINESINHEAVY"/>
</dbReference>
<dbReference type="Pfam" id="PF00225">
    <property type="entry name" value="Kinesin"/>
    <property type="match status" value="1"/>
</dbReference>
<feature type="region of interest" description="Disordered" evidence="11">
    <location>
        <begin position="39"/>
        <end position="72"/>
    </location>
</feature>
<dbReference type="FunFam" id="3.40.850.10:FF:000054">
    <property type="entry name" value="Kinesin-like protein"/>
    <property type="match status" value="1"/>
</dbReference>
<dbReference type="InterPro" id="IPR019821">
    <property type="entry name" value="Kinesin_motor_CS"/>
</dbReference>
<evidence type="ECO:0000256" key="11">
    <source>
        <dbReference type="SAM" id="MobiDB-lite"/>
    </source>
</evidence>
<dbReference type="InterPro" id="IPR027640">
    <property type="entry name" value="Kinesin-like_fam"/>
</dbReference>
<keyword evidence="4 8" id="KW-0067">ATP-binding</keyword>
<feature type="binding site" evidence="8">
    <location>
        <begin position="284"/>
        <end position="291"/>
    </location>
    <ligand>
        <name>ATP</name>
        <dbReference type="ChEBI" id="CHEBI:30616"/>
    </ligand>
</feature>
<evidence type="ECO:0000256" key="9">
    <source>
        <dbReference type="RuleBase" id="RU000394"/>
    </source>
</evidence>
<keyword evidence="3 8" id="KW-0547">Nucleotide-binding</keyword>
<feature type="coiled-coil region" evidence="10">
    <location>
        <begin position="545"/>
        <end position="572"/>
    </location>
</feature>
<keyword evidence="1" id="KW-0150">Chloroplast</keyword>
<dbReference type="SMART" id="SM00129">
    <property type="entry name" value="KISc"/>
    <property type="match status" value="1"/>
</dbReference>
<comment type="similarity">
    <text evidence="7">Belongs to the TRAFAC class myosin-kinesin ATPase superfamily. Kinesin family. KIN-8 subfamily.</text>
</comment>
<dbReference type="SUPFAM" id="SSF52540">
    <property type="entry name" value="P-loop containing nucleoside triphosphate hydrolases"/>
    <property type="match status" value="1"/>
</dbReference>
<evidence type="ECO:0000256" key="5">
    <source>
        <dbReference type="ARBA" id="ARBA00023054"/>
    </source>
</evidence>
<dbReference type="EMBL" id="JABFUD020000008">
    <property type="protein sequence ID" value="KAI5075999.1"/>
    <property type="molecule type" value="Genomic_DNA"/>
</dbReference>
<keyword evidence="2 9" id="KW-0493">Microtubule</keyword>
<evidence type="ECO:0000256" key="1">
    <source>
        <dbReference type="ARBA" id="ARBA00022528"/>
    </source>
</evidence>
<evidence type="ECO:0000259" key="12">
    <source>
        <dbReference type="PROSITE" id="PS50067"/>
    </source>
</evidence>
<proteinExistence type="inferred from homology"/>
<accession>A0A9D4ZHU2</accession>
<dbReference type="GO" id="GO:0008017">
    <property type="term" value="F:microtubule binding"/>
    <property type="evidence" value="ECO:0007669"/>
    <property type="project" value="InterPro"/>
</dbReference>
<organism evidence="13 14">
    <name type="scientific">Adiantum capillus-veneris</name>
    <name type="common">Maidenhair fern</name>
    <dbReference type="NCBI Taxonomy" id="13818"/>
    <lineage>
        <taxon>Eukaryota</taxon>
        <taxon>Viridiplantae</taxon>
        <taxon>Streptophyta</taxon>
        <taxon>Embryophyta</taxon>
        <taxon>Tracheophyta</taxon>
        <taxon>Polypodiopsida</taxon>
        <taxon>Polypodiidae</taxon>
        <taxon>Polypodiales</taxon>
        <taxon>Pteridineae</taxon>
        <taxon>Pteridaceae</taxon>
        <taxon>Vittarioideae</taxon>
        <taxon>Adiantum</taxon>
    </lineage>
</organism>
<dbReference type="GO" id="GO:0005524">
    <property type="term" value="F:ATP binding"/>
    <property type="evidence" value="ECO:0007669"/>
    <property type="project" value="UniProtKB-UniRule"/>
</dbReference>
<keyword evidence="1" id="KW-0934">Plastid</keyword>
<dbReference type="InterPro" id="IPR036961">
    <property type="entry name" value="Kinesin_motor_dom_sf"/>
</dbReference>
<feature type="compositionally biased region" description="Polar residues" evidence="11">
    <location>
        <begin position="55"/>
        <end position="68"/>
    </location>
</feature>
<dbReference type="Gene3D" id="3.40.850.10">
    <property type="entry name" value="Kinesin motor domain"/>
    <property type="match status" value="1"/>
</dbReference>
<evidence type="ECO:0000256" key="3">
    <source>
        <dbReference type="ARBA" id="ARBA00022741"/>
    </source>
</evidence>
<dbReference type="PANTHER" id="PTHR47968">
    <property type="entry name" value="CENTROMERE PROTEIN E"/>
    <property type="match status" value="1"/>
</dbReference>
<dbReference type="GO" id="GO:0007018">
    <property type="term" value="P:microtubule-based movement"/>
    <property type="evidence" value="ECO:0007669"/>
    <property type="project" value="InterPro"/>
</dbReference>
<name>A0A9D4ZHU2_ADICA</name>
<dbReference type="PANTHER" id="PTHR47968:SF13">
    <property type="entry name" value="KINESIN-LIKE PROTEIN KIF19 ISOFORM X1"/>
    <property type="match status" value="1"/>
</dbReference>